<protein>
    <recommendedName>
        <fullName evidence="3">Sulfotransferase domain-containing protein</fullName>
    </recommendedName>
</protein>
<keyword evidence="5" id="KW-1185">Reference proteome</keyword>
<evidence type="ECO:0000256" key="2">
    <source>
        <dbReference type="ARBA" id="ARBA00022679"/>
    </source>
</evidence>
<dbReference type="SUPFAM" id="SSF52540">
    <property type="entry name" value="P-loop containing nucleoside triphosphate hydrolases"/>
    <property type="match status" value="1"/>
</dbReference>
<organism evidence="4 5">
    <name type="scientific">Leptidea sinapis</name>
    <dbReference type="NCBI Taxonomy" id="189913"/>
    <lineage>
        <taxon>Eukaryota</taxon>
        <taxon>Metazoa</taxon>
        <taxon>Ecdysozoa</taxon>
        <taxon>Arthropoda</taxon>
        <taxon>Hexapoda</taxon>
        <taxon>Insecta</taxon>
        <taxon>Pterygota</taxon>
        <taxon>Neoptera</taxon>
        <taxon>Endopterygota</taxon>
        <taxon>Lepidoptera</taxon>
        <taxon>Glossata</taxon>
        <taxon>Ditrysia</taxon>
        <taxon>Papilionoidea</taxon>
        <taxon>Pieridae</taxon>
        <taxon>Dismorphiinae</taxon>
        <taxon>Leptidea</taxon>
    </lineage>
</organism>
<reference evidence="4 5" key="1">
    <citation type="submission" date="2017-07" db="EMBL/GenBank/DDBJ databases">
        <authorList>
            <person name="Talla V."/>
            <person name="Backstrom N."/>
        </authorList>
    </citation>
    <scope>NUCLEOTIDE SEQUENCE [LARGE SCALE GENOMIC DNA]</scope>
</reference>
<feature type="domain" description="Sulfotransferase" evidence="3">
    <location>
        <begin position="37"/>
        <end position="199"/>
    </location>
</feature>
<sequence length="200" mass="23218">MLEITTSIPEVAFELIKINFMNLADFQGLNEAVKYPSWKSIEEAPSPRFIKTHLPLSLLPPNLLDIAKVLYVARDPRDTMVSYYYLNKMVARGLMTGTFAHYWEAFRRDLLPWTPTISHANEAWEKKTHPNLHFMFYENMLQDLPAQIREVSKFLNKDISEVEIEKLADHLSFANFKKNKNVNNTAGDNNNVQFVRKGNI</sequence>
<evidence type="ECO:0000256" key="1">
    <source>
        <dbReference type="ARBA" id="ARBA00005771"/>
    </source>
</evidence>
<dbReference type="InterPro" id="IPR000863">
    <property type="entry name" value="Sulfotransferase_dom"/>
</dbReference>
<evidence type="ECO:0000313" key="4">
    <source>
        <dbReference type="EMBL" id="VVC86577.1"/>
    </source>
</evidence>
<gene>
    <name evidence="4" type="ORF">LSINAPIS_LOCUS369</name>
</gene>
<keyword evidence="2" id="KW-0808">Transferase</keyword>
<proteinExistence type="inferred from homology"/>
<dbReference type="InterPro" id="IPR027417">
    <property type="entry name" value="P-loop_NTPase"/>
</dbReference>
<comment type="similarity">
    <text evidence="1">Belongs to the sulfotransferase 1 family.</text>
</comment>
<dbReference type="EMBL" id="FZQP02000004">
    <property type="protein sequence ID" value="VVC86577.1"/>
    <property type="molecule type" value="Genomic_DNA"/>
</dbReference>
<dbReference type="Pfam" id="PF00685">
    <property type="entry name" value="Sulfotransfer_1"/>
    <property type="match status" value="1"/>
</dbReference>
<dbReference type="GO" id="GO:0008146">
    <property type="term" value="F:sulfotransferase activity"/>
    <property type="evidence" value="ECO:0007669"/>
    <property type="project" value="InterPro"/>
</dbReference>
<dbReference type="Gene3D" id="3.40.50.300">
    <property type="entry name" value="P-loop containing nucleotide triphosphate hydrolases"/>
    <property type="match status" value="1"/>
</dbReference>
<dbReference type="PANTHER" id="PTHR11783">
    <property type="entry name" value="SULFOTRANSFERASE SULT"/>
    <property type="match status" value="1"/>
</dbReference>
<accession>A0A5E4PNE5</accession>
<dbReference type="AlphaFoldDB" id="A0A5E4PNE5"/>
<name>A0A5E4PNE5_9NEOP</name>
<evidence type="ECO:0000313" key="5">
    <source>
        <dbReference type="Proteomes" id="UP000324832"/>
    </source>
</evidence>
<dbReference type="Proteomes" id="UP000324832">
    <property type="component" value="Unassembled WGS sequence"/>
</dbReference>
<evidence type="ECO:0000259" key="3">
    <source>
        <dbReference type="Pfam" id="PF00685"/>
    </source>
</evidence>